<dbReference type="InterPro" id="IPR011335">
    <property type="entry name" value="Restrct_endonuc-II-like"/>
</dbReference>
<dbReference type="Proteomes" id="UP001199044">
    <property type="component" value="Unassembled WGS sequence"/>
</dbReference>
<protein>
    <submittedName>
        <fullName evidence="2">Endonuclease domain-containing protein</fullName>
    </submittedName>
</protein>
<comment type="caution">
    <text evidence="2">The sequence shown here is derived from an EMBL/GenBank/DDBJ whole genome shotgun (WGS) entry which is preliminary data.</text>
</comment>
<keyword evidence="2" id="KW-0255">Endonuclease</keyword>
<evidence type="ECO:0000313" key="2">
    <source>
        <dbReference type="EMBL" id="MCA2017534.1"/>
    </source>
</evidence>
<dbReference type="InterPro" id="IPR047216">
    <property type="entry name" value="Endonuclease_DUF559_bact"/>
</dbReference>
<dbReference type="SUPFAM" id="SSF52980">
    <property type="entry name" value="Restriction endonuclease-like"/>
    <property type="match status" value="1"/>
</dbReference>
<sequence>MNSRDRTELRKALRQHQTEPEIKLWYCLRRKQLGVKFRRQHSIGRYIVDFYCSEQKLVIELDGDSHFSDAAINYDRQRDRFIRTQGMQVLRFTNLEVMENIEGVLFMIQQALDIQPE</sequence>
<dbReference type="GO" id="GO:0004519">
    <property type="term" value="F:endonuclease activity"/>
    <property type="evidence" value="ECO:0007669"/>
    <property type="project" value="UniProtKB-KW"/>
</dbReference>
<name>A0ABS7YPC3_9VIBR</name>
<dbReference type="PANTHER" id="PTHR38590:SF1">
    <property type="entry name" value="BLL0828 PROTEIN"/>
    <property type="match status" value="1"/>
</dbReference>
<gene>
    <name evidence="2" type="ORF">LDJ79_15520</name>
</gene>
<dbReference type="RefSeq" id="WP_225251239.1">
    <property type="nucleotide sequence ID" value="NZ_JAIWIU010000109.1"/>
</dbReference>
<dbReference type="PANTHER" id="PTHR38590">
    <property type="entry name" value="BLL0828 PROTEIN"/>
    <property type="match status" value="1"/>
</dbReference>
<feature type="domain" description="DUF559" evidence="1">
    <location>
        <begin position="6"/>
        <end position="112"/>
    </location>
</feature>
<dbReference type="InterPro" id="IPR007569">
    <property type="entry name" value="DUF559"/>
</dbReference>
<keyword evidence="2" id="KW-0378">Hydrolase</keyword>
<dbReference type="Pfam" id="PF04480">
    <property type="entry name" value="DUF559"/>
    <property type="match status" value="1"/>
</dbReference>
<reference evidence="3" key="1">
    <citation type="submission" date="2023-07" db="EMBL/GenBank/DDBJ databases">
        <title>Molecular identification of indigenous halophilic bacteria isolated from red sea cost, biodegradation of synthetic dyes and assessment of degraded metabolite toxicity.</title>
        <authorList>
            <person name="Chaieb K."/>
            <person name="Altayb H.N."/>
        </authorList>
    </citation>
    <scope>NUCLEOTIDE SEQUENCE [LARGE SCALE GENOMIC DNA]</scope>
    <source>
        <strain evidence="3">K20</strain>
    </source>
</reference>
<dbReference type="EMBL" id="JAIWIU010000109">
    <property type="protein sequence ID" value="MCA2017534.1"/>
    <property type="molecule type" value="Genomic_DNA"/>
</dbReference>
<accession>A0ABS7YPC3</accession>
<keyword evidence="2" id="KW-0540">Nuclease</keyword>
<proteinExistence type="predicted"/>
<keyword evidence="3" id="KW-1185">Reference proteome</keyword>
<evidence type="ECO:0000313" key="3">
    <source>
        <dbReference type="Proteomes" id="UP001199044"/>
    </source>
</evidence>
<organism evidence="2 3">
    <name type="scientific">Vibrio tritonius</name>
    <dbReference type="NCBI Taxonomy" id="1435069"/>
    <lineage>
        <taxon>Bacteria</taxon>
        <taxon>Pseudomonadati</taxon>
        <taxon>Pseudomonadota</taxon>
        <taxon>Gammaproteobacteria</taxon>
        <taxon>Vibrionales</taxon>
        <taxon>Vibrionaceae</taxon>
        <taxon>Vibrio</taxon>
    </lineage>
</organism>
<dbReference type="Gene3D" id="3.40.960.10">
    <property type="entry name" value="VSR Endonuclease"/>
    <property type="match status" value="1"/>
</dbReference>
<evidence type="ECO:0000259" key="1">
    <source>
        <dbReference type="Pfam" id="PF04480"/>
    </source>
</evidence>
<dbReference type="CDD" id="cd01038">
    <property type="entry name" value="Endonuclease_DUF559"/>
    <property type="match status" value="1"/>
</dbReference>